<dbReference type="SUPFAM" id="SSF56059">
    <property type="entry name" value="Glutathione synthetase ATP-binding domain-like"/>
    <property type="match status" value="1"/>
</dbReference>
<evidence type="ECO:0000256" key="5">
    <source>
        <dbReference type="ARBA" id="ARBA00022840"/>
    </source>
</evidence>
<dbReference type="PANTHER" id="PTHR43472:SF1">
    <property type="entry name" value="PHOSPHORIBOSYLAMINE--GLYCINE LIGASE, CHLOROPLASTIC"/>
    <property type="match status" value="1"/>
</dbReference>
<dbReference type="GO" id="GO:0009113">
    <property type="term" value="P:purine nucleobase biosynthetic process"/>
    <property type="evidence" value="ECO:0007669"/>
    <property type="project" value="InterPro"/>
</dbReference>
<evidence type="ECO:0000256" key="2">
    <source>
        <dbReference type="ARBA" id="ARBA00001946"/>
    </source>
</evidence>
<comment type="caution">
    <text evidence="8">The sequence shown here is derived from an EMBL/GenBank/DDBJ whole genome shotgun (WGS) entry which is preliminary data.</text>
</comment>
<keyword evidence="5 6" id="KW-0067">ATP-binding</keyword>
<dbReference type="GO" id="GO:0004637">
    <property type="term" value="F:phosphoribosylamine-glycine ligase activity"/>
    <property type="evidence" value="ECO:0007669"/>
    <property type="project" value="InterPro"/>
</dbReference>
<feature type="domain" description="ATP-grasp" evidence="7">
    <location>
        <begin position="31"/>
        <end position="204"/>
    </location>
</feature>
<dbReference type="InterPro" id="IPR011761">
    <property type="entry name" value="ATP-grasp"/>
</dbReference>
<keyword evidence="4 6" id="KW-0547">Nucleotide-binding</keyword>
<keyword evidence="3" id="KW-0436">Ligase</keyword>
<dbReference type="PANTHER" id="PTHR43472">
    <property type="entry name" value="PHOSPHORIBOSYLAMINE--GLYCINE LIGASE"/>
    <property type="match status" value="1"/>
</dbReference>
<dbReference type="SMART" id="SM01209">
    <property type="entry name" value="GARS_A"/>
    <property type="match status" value="1"/>
</dbReference>
<dbReference type="GO" id="GO:0005524">
    <property type="term" value="F:ATP binding"/>
    <property type="evidence" value="ECO:0007669"/>
    <property type="project" value="UniProtKB-UniRule"/>
</dbReference>
<evidence type="ECO:0000313" key="8">
    <source>
        <dbReference type="EMBL" id="MSE09457.1"/>
    </source>
</evidence>
<organism evidence="8 9">
    <name type="scientific">Ligilactobacillus salivarius</name>
    <dbReference type="NCBI Taxonomy" id="1624"/>
    <lineage>
        <taxon>Bacteria</taxon>
        <taxon>Bacillati</taxon>
        <taxon>Bacillota</taxon>
        <taxon>Bacilli</taxon>
        <taxon>Lactobacillales</taxon>
        <taxon>Lactobacillaceae</taxon>
        <taxon>Ligilactobacillus</taxon>
    </lineage>
</organism>
<dbReference type="InterPro" id="IPR013815">
    <property type="entry name" value="ATP_grasp_subdomain_1"/>
</dbReference>
<evidence type="ECO:0000256" key="3">
    <source>
        <dbReference type="ARBA" id="ARBA00022598"/>
    </source>
</evidence>
<reference evidence="8 9" key="1">
    <citation type="submission" date="2019-11" db="EMBL/GenBank/DDBJ databases">
        <title>Draft Genome Sequence of Plant Growth-Promoting Rhizosphere-Associated Bacteria.</title>
        <authorList>
            <person name="Vasilyev I.Y."/>
            <person name="Radchenko V."/>
            <person name="Ilnitskaya E.V."/>
        </authorList>
    </citation>
    <scope>NUCLEOTIDE SEQUENCE [LARGE SCALE GENOMIC DNA]</scope>
    <source>
        <strain evidence="8 9">VRA_01-1sq_f</strain>
    </source>
</reference>
<dbReference type="InterPro" id="IPR000115">
    <property type="entry name" value="PRibGlycinamide_synth"/>
</dbReference>
<evidence type="ECO:0000256" key="6">
    <source>
        <dbReference type="PROSITE-ProRule" id="PRU00409"/>
    </source>
</evidence>
<name>A0A7X2MHH1_9LACO</name>
<dbReference type="EMBL" id="WKKX01000884">
    <property type="protein sequence ID" value="MSE09457.1"/>
    <property type="molecule type" value="Genomic_DNA"/>
</dbReference>
<dbReference type="InterPro" id="IPR020561">
    <property type="entry name" value="PRibGlycinamid_synth_ATP-grasp"/>
</dbReference>
<feature type="non-terminal residue" evidence="8">
    <location>
        <position position="204"/>
    </location>
</feature>
<evidence type="ECO:0000259" key="7">
    <source>
        <dbReference type="PROSITE" id="PS50975"/>
    </source>
</evidence>
<comment type="cofactor">
    <cofactor evidence="2">
        <name>Mg(2+)</name>
        <dbReference type="ChEBI" id="CHEBI:18420"/>
    </cofactor>
</comment>
<accession>A0A7X2MHH1</accession>
<dbReference type="Gene3D" id="3.30.1490.20">
    <property type="entry name" value="ATP-grasp fold, A domain"/>
    <property type="match status" value="1"/>
</dbReference>
<protein>
    <submittedName>
        <fullName evidence="8">ATP-grasp domain-containing protein</fullName>
    </submittedName>
</protein>
<dbReference type="PROSITE" id="PS50975">
    <property type="entry name" value="ATP_GRASP"/>
    <property type="match status" value="1"/>
</dbReference>
<dbReference type="Proteomes" id="UP000467635">
    <property type="component" value="Unassembled WGS sequence"/>
</dbReference>
<dbReference type="Gene3D" id="3.30.470.20">
    <property type="entry name" value="ATP-grasp fold, B domain"/>
    <property type="match status" value="1"/>
</dbReference>
<dbReference type="GO" id="GO:0046872">
    <property type="term" value="F:metal ion binding"/>
    <property type="evidence" value="ECO:0007669"/>
    <property type="project" value="InterPro"/>
</dbReference>
<feature type="non-terminal residue" evidence="8">
    <location>
        <position position="1"/>
    </location>
</feature>
<comment type="cofactor">
    <cofactor evidence="1">
        <name>Mn(2+)</name>
        <dbReference type="ChEBI" id="CHEBI:29035"/>
    </cofactor>
</comment>
<dbReference type="AlphaFoldDB" id="A0A7X2MHH1"/>
<proteinExistence type="predicted"/>
<gene>
    <name evidence="8" type="ORF">GKC33_12465</name>
</gene>
<sequence length="204" mass="22898">GIVDSFREDNLKIFGPDKRAAQLEGSKNYAMEFMDKYHIPTAKFKTYTTSDEAIAGLKEFDEPVVIKEDGLAAGKGVVIAQSYQEAEDEIRLMFRKGQKKVVLEEFLVGNEYSMFLVLSDKGYRILPMAQDHKRAYDNDEGLNTGGMGAYSPLPQLSDAEYQAMITDIVEPTVKGLEAGDYHYHGILYIGMIMTKEGPKVIEYN</sequence>
<dbReference type="Pfam" id="PF01071">
    <property type="entry name" value="GARS_A"/>
    <property type="match status" value="1"/>
</dbReference>
<evidence type="ECO:0000256" key="4">
    <source>
        <dbReference type="ARBA" id="ARBA00022741"/>
    </source>
</evidence>
<evidence type="ECO:0000313" key="9">
    <source>
        <dbReference type="Proteomes" id="UP000467635"/>
    </source>
</evidence>
<evidence type="ECO:0000256" key="1">
    <source>
        <dbReference type="ARBA" id="ARBA00001936"/>
    </source>
</evidence>